<feature type="domain" description="EGF-like" evidence="14">
    <location>
        <begin position="1375"/>
        <end position="1415"/>
    </location>
</feature>
<evidence type="ECO:0000313" key="17">
    <source>
        <dbReference type="Proteomes" id="UP000002277"/>
    </source>
</evidence>
<feature type="compositionally biased region" description="Pro residues" evidence="12">
    <location>
        <begin position="30"/>
        <end position="45"/>
    </location>
</feature>
<dbReference type="FunFam" id="2.10.25.10:FF:000003">
    <property type="entry name" value="fibrillin-1 isoform X1"/>
    <property type="match status" value="9"/>
</dbReference>
<accession>A0A2I3RLR1</accession>
<dbReference type="InterPro" id="IPR001881">
    <property type="entry name" value="EGF-like_Ca-bd_dom"/>
</dbReference>
<dbReference type="Gene3D" id="3.90.290.10">
    <property type="entry name" value="TGF-beta binding (TB) domain"/>
    <property type="match status" value="5"/>
</dbReference>
<dbReference type="Pfam" id="PF12947">
    <property type="entry name" value="EGF_3"/>
    <property type="match status" value="1"/>
</dbReference>
<evidence type="ECO:0000256" key="1">
    <source>
        <dbReference type="ARBA" id="ARBA00004498"/>
    </source>
</evidence>
<dbReference type="InterPro" id="IPR017878">
    <property type="entry name" value="TB_dom"/>
</dbReference>
<dbReference type="GO" id="GO:0048048">
    <property type="term" value="P:embryonic eye morphogenesis"/>
    <property type="evidence" value="ECO:0007669"/>
    <property type="project" value="UniProtKB-ARBA"/>
</dbReference>
<dbReference type="OMA" id="NCDPNAT"/>
<dbReference type="PROSITE" id="PS50026">
    <property type="entry name" value="EGF_3"/>
    <property type="match status" value="21"/>
</dbReference>
<dbReference type="InterPro" id="IPR049883">
    <property type="entry name" value="NOTCH1_EGF-like"/>
</dbReference>
<dbReference type="FunFam" id="3.90.290.10:FF:000009">
    <property type="entry name" value="Fibrillin 2"/>
    <property type="match status" value="1"/>
</dbReference>
<feature type="domain" description="EGF-like" evidence="14">
    <location>
        <begin position="777"/>
        <end position="818"/>
    </location>
</feature>
<dbReference type="PROSITE" id="PS00010">
    <property type="entry name" value="ASX_HYDROXYL"/>
    <property type="match status" value="19"/>
</dbReference>
<feature type="domain" description="EGF-like" evidence="14">
    <location>
        <begin position="625"/>
        <end position="665"/>
    </location>
</feature>
<protein>
    <submittedName>
        <fullName evidence="16">Fibrillin 2</fullName>
    </submittedName>
</protein>
<dbReference type="Gene3D" id="2.10.25.10">
    <property type="entry name" value="Laminin"/>
    <property type="match status" value="22"/>
</dbReference>
<feature type="domain" description="TB" evidence="15">
    <location>
        <begin position="968"/>
        <end position="1019"/>
    </location>
</feature>
<dbReference type="FunFam" id="2.10.25.10:FF:000058">
    <property type="entry name" value="Fibrillin 2"/>
    <property type="match status" value="1"/>
</dbReference>
<name>A0A2I3RLR1_PANTR</name>
<feature type="disulfide bond" evidence="11">
    <location>
        <begin position="506"/>
        <end position="516"/>
    </location>
</feature>
<dbReference type="GO" id="GO:0005509">
    <property type="term" value="F:calcium ion binding"/>
    <property type="evidence" value="ECO:0007669"/>
    <property type="project" value="InterPro"/>
</dbReference>
<keyword evidence="10" id="KW-0325">Glycoprotein</keyword>
<dbReference type="InterPro" id="IPR036773">
    <property type="entry name" value="TB_dom_sf"/>
</dbReference>
<dbReference type="FunFam" id="3.90.290.10:FF:000007">
    <property type="entry name" value="Fibrillin 2"/>
    <property type="match status" value="1"/>
</dbReference>
<keyword evidence="9 11" id="KW-1015">Disulfide bond</keyword>
<feature type="signal peptide" evidence="13">
    <location>
        <begin position="1"/>
        <end position="28"/>
    </location>
</feature>
<evidence type="ECO:0000256" key="3">
    <source>
        <dbReference type="ARBA" id="ARBA00022525"/>
    </source>
</evidence>
<evidence type="ECO:0000313" key="16">
    <source>
        <dbReference type="Ensembl" id="ENSPTRP00000065628.1"/>
    </source>
</evidence>
<gene>
    <name evidence="16 18" type="primary">FBN2</name>
</gene>
<feature type="domain" description="EGF-like" evidence="14">
    <location>
        <begin position="735"/>
        <end position="776"/>
    </location>
</feature>
<dbReference type="Pfam" id="PF14670">
    <property type="entry name" value="FXa_inhibition"/>
    <property type="match status" value="1"/>
</dbReference>
<dbReference type="FunFam" id="2.10.25.10:FF:000141">
    <property type="entry name" value="Fibrillin 2"/>
    <property type="match status" value="1"/>
</dbReference>
<feature type="chain" id="PRO_5015081218" evidence="13">
    <location>
        <begin position="29"/>
        <end position="1473"/>
    </location>
</feature>
<dbReference type="GO" id="GO:0030023">
    <property type="term" value="F:extracellular matrix constituent conferring elasticity"/>
    <property type="evidence" value="ECO:0007669"/>
    <property type="project" value="UniProtKB-ARBA"/>
</dbReference>
<dbReference type="PROSITE" id="PS00022">
    <property type="entry name" value="EGF_1"/>
    <property type="match status" value="1"/>
</dbReference>
<dbReference type="PROSITE" id="PS51364">
    <property type="entry name" value="TB"/>
    <property type="match status" value="5"/>
</dbReference>
<dbReference type="PROSITE" id="PS01186">
    <property type="entry name" value="EGF_2"/>
    <property type="match status" value="15"/>
</dbReference>
<feature type="disulfide bond" evidence="11">
    <location>
        <begin position="823"/>
        <end position="833"/>
    </location>
</feature>
<keyword evidence="4" id="KW-0272">Extracellular matrix</keyword>
<reference evidence="16 17" key="1">
    <citation type="journal article" date="2005" name="Nature">
        <title>Initial sequence of the chimpanzee genome and comparison with the human genome.</title>
        <authorList>
            <consortium name="Chimpanzee sequencing and analysis consortium"/>
        </authorList>
    </citation>
    <scope>NUCLEOTIDE SEQUENCE [LARGE SCALE GENOMIC DNA]</scope>
</reference>
<dbReference type="InterPro" id="IPR026823">
    <property type="entry name" value="cEGF"/>
</dbReference>
<evidence type="ECO:0000256" key="9">
    <source>
        <dbReference type="ARBA" id="ARBA00023157"/>
    </source>
</evidence>
<dbReference type="FunFam" id="2.10.25.10:FF:000096">
    <property type="entry name" value="Putative fibrillin 2"/>
    <property type="match status" value="1"/>
</dbReference>
<evidence type="ECO:0000256" key="13">
    <source>
        <dbReference type="SAM" id="SignalP"/>
    </source>
</evidence>
<dbReference type="GO" id="GO:0005576">
    <property type="term" value="C:extracellular region"/>
    <property type="evidence" value="ECO:0007669"/>
    <property type="project" value="UniProtKB-ARBA"/>
</dbReference>
<dbReference type="VGNC" id="VGNC:3999">
    <property type="gene designation" value="FBN2"/>
</dbReference>
<feature type="domain" description="EGF-like" evidence="14">
    <location>
        <begin position="461"/>
        <end position="501"/>
    </location>
</feature>
<dbReference type="Pfam" id="PF18193">
    <property type="entry name" value="Fibrillin_U_N"/>
    <property type="match status" value="1"/>
</dbReference>
<evidence type="ECO:0000256" key="5">
    <source>
        <dbReference type="ARBA" id="ARBA00022536"/>
    </source>
</evidence>
<feature type="domain" description="EGF-like" evidence="14">
    <location>
        <begin position="1167"/>
        <end position="1208"/>
    </location>
</feature>
<feature type="domain" description="EGF-like" evidence="14">
    <location>
        <begin position="1334"/>
        <end position="1374"/>
    </location>
</feature>
<dbReference type="CDD" id="cd00054">
    <property type="entry name" value="EGF_CA"/>
    <property type="match status" value="15"/>
</dbReference>
<feature type="domain" description="EGF-like" evidence="14">
    <location>
        <begin position="1416"/>
        <end position="1457"/>
    </location>
</feature>
<dbReference type="FunFam" id="3.90.290.10:FF:000003">
    <property type="entry name" value="Fibrillin 3"/>
    <property type="match status" value="1"/>
</dbReference>
<comment type="similarity">
    <text evidence="2">Belongs to the fibrillin family.</text>
</comment>
<evidence type="ECO:0000313" key="18">
    <source>
        <dbReference type="VGNC" id="VGNC:3999"/>
    </source>
</evidence>
<sequence length="1473" mass="157776">MGRRRRLCLQLYFLWLVCVVLWAQGTAGQPQPPPPKPPRPQPPPQQVRSATAGSEGGFLAPEYREEGAAVASRVRRRGQQDVLRGPNVCGSRFHSYCCPGWKTLPGGNQCIVLQQCSVRCMNGGTCADDHCQCQKGYIGTYCGQPVCENGCQNGGRCIGPNRCACVYGFTGPQCERDYRTGPCFTQVNNQMCQGQLTGIVCTKTLCCATIGRAWGHPCEMCPAQPQPCRRGFIPNIRTGACQDVDECQAIPGICQGGNCINTVGSFECRCPAGHKQSETTQKCEDIDECSIIPGICETGECSNTVGSYFCVCPRGYVTSTDGSRCIDQRTGMCFSGLVNGRCAQELPGRMTKMQCCCEPGRCWGIGTIPEACPVRGSEEYRRLCMDGLPMGGIPGSAGSRPGGTGGNGFAPSGNGNGYGPGGTGFIPIPGGNGFSPGVGGAGVGAGGQGPIITGLTILNQTIDICKHHANLCLNGRCIPTVSSYRCECNMGYKQDANGDCIDVDECTSNPCTNGDCVNTPGSYYCKCHAGFQRTPTKQACIDIDECIQNGVLCKNGRCVNTDGSFQCICNAGFELTTDGKNCVDHDECTTTNMCLNGMCINEDGSFKCICKPGFVLAPNGRYCTDVDECQTPGICMNGHCINSEGSFRCDCPPGLAVGMDGRVCVDTHMRSTCYGGIKKGVCVRPFPGAVTKSECCCANPDYGFGEPCQPCPAKNSAEFHGLCSSGVGITVDGRDINECALDPDICANGICENLRGSYRCNCNSGYEPDVSGRNCIDIDECLVNRLLCDNGLCRNTPGSYSCTCPPGYVFRTETETCEDINECESNPCVNGACRNNLGSFNCECSPGSKLSSTGLICIDSLKGTCWLNIQDSRCEVNINGATLKSECCATLGAAWGSPCERCELDTACPRGLARIKGVTCEDVNECEVFPGVCPNGRCVNSKGSFHCECPEGLTLDGTGRVCLDIRMEQCYLKWDEDECIHLVPGKFRMDACCCAVGAAWGTECEECPKPGTKEYETLCPRGAGFANRGDVLTGRPFYKDINECKAFPGMCTYGKCRNTIGSFKCRCNSGFALDMEERNCTDIDECRISPDLCGSGICVNTPGSFECECFEGYESGFMMMKNCMDIDECERNPLLCRGGTCVNTEGSFQCDCPLGHELSPSREDCVDINECSLSDNLCRNGKCVNMIGTYQCSCNPGYQATPDRQGCTDIDECMIMNGGCDTQCTNSEGSYECSCSEGYALMPDGRSCADIDECENNPDICDGGQCTNIPGEYRCLCYDGFMASMDMKTCIDVNECDLNSNICMFGECENTKGSFICHCQLGYSVKKGTTGCTDVDECEIGAHNCDMHASCLNIPGSFKCSCREGWIGNGIKCIDLDECSNGTHQCSINAQCVNTPGSYRCACSEGFTGDGFTCSDVDECAENINLCENGQCLNVPGAYRCECEMGFTPASDSRSCQGGSPGFQLIFKLDQPQ</sequence>
<feature type="domain" description="TB" evidence="15">
    <location>
        <begin position="331"/>
        <end position="384"/>
    </location>
</feature>
<evidence type="ECO:0000256" key="8">
    <source>
        <dbReference type="ARBA" id="ARBA00022837"/>
    </source>
</evidence>
<feature type="domain" description="EGF-like" evidence="14">
    <location>
        <begin position="1082"/>
        <end position="1124"/>
    </location>
</feature>
<feature type="domain" description="TB" evidence="15">
    <location>
        <begin position="863"/>
        <end position="902"/>
    </location>
</feature>
<evidence type="ECO:0000256" key="11">
    <source>
        <dbReference type="PROSITE-ProRule" id="PRU00076"/>
    </source>
</evidence>
<dbReference type="PANTHER" id="PTHR47333:SF5">
    <property type="entry name" value="FIBRILLIN-3"/>
    <property type="match status" value="1"/>
</dbReference>
<keyword evidence="6 13" id="KW-0732">Signal</keyword>
<proteinExistence type="inferred from homology"/>
<dbReference type="FunFam" id="2.10.25.10:FF:000171">
    <property type="entry name" value="Fibrillin 2"/>
    <property type="match status" value="1"/>
</dbReference>
<dbReference type="SMART" id="SM00181">
    <property type="entry name" value="EGF"/>
    <property type="match status" value="23"/>
</dbReference>
<dbReference type="SUPFAM" id="SSF57184">
    <property type="entry name" value="Growth factor receptor domain"/>
    <property type="match status" value="7"/>
</dbReference>
<feature type="domain" description="EGF-like" evidence="14">
    <location>
        <begin position="285"/>
        <end position="326"/>
    </location>
</feature>
<dbReference type="Pfam" id="PF00683">
    <property type="entry name" value="TB"/>
    <property type="match status" value="5"/>
</dbReference>
<comment type="subcellular location">
    <subcellularLocation>
        <location evidence="1">Secreted</location>
        <location evidence="1">Extracellular space</location>
        <location evidence="1">Extracellular matrix</location>
    </subcellularLocation>
</comment>
<dbReference type="Pfam" id="PF12661">
    <property type="entry name" value="hEGF"/>
    <property type="match status" value="2"/>
</dbReference>
<dbReference type="PANTHER" id="PTHR47333">
    <property type="entry name" value="VON WILLEBRAND FACTOR C AND EGF DOMAIN-CONTAINING PROTEIN"/>
    <property type="match status" value="1"/>
</dbReference>
<feature type="domain" description="EGF-like" evidence="14">
    <location>
        <begin position="922"/>
        <end position="963"/>
    </location>
</feature>
<evidence type="ECO:0000256" key="7">
    <source>
        <dbReference type="ARBA" id="ARBA00022737"/>
    </source>
</evidence>
<dbReference type="FunFam" id="3.90.290.10:FF:000014">
    <property type="entry name" value="Fibrillin 2"/>
    <property type="match status" value="1"/>
</dbReference>
<dbReference type="GO" id="GO:0043010">
    <property type="term" value="P:camera-type eye development"/>
    <property type="evidence" value="ECO:0007669"/>
    <property type="project" value="UniProtKB-ARBA"/>
</dbReference>
<feature type="domain" description="EGF-like" evidence="14">
    <location>
        <begin position="243"/>
        <end position="284"/>
    </location>
</feature>
<dbReference type="InterPro" id="IPR013032">
    <property type="entry name" value="EGF-like_CS"/>
</dbReference>
<dbReference type="SUPFAM" id="SSF57196">
    <property type="entry name" value="EGF/Laminin"/>
    <property type="match status" value="1"/>
</dbReference>
<feature type="domain" description="EGF-like" evidence="14">
    <location>
        <begin position="1040"/>
        <end position="1081"/>
    </location>
</feature>
<dbReference type="InterPro" id="IPR009030">
    <property type="entry name" value="Growth_fac_rcpt_cys_sf"/>
</dbReference>
<dbReference type="FunFam" id="2.10.25.10:FF:000002">
    <property type="entry name" value="Latent-transforming growth factor beta-binding protein 3"/>
    <property type="match status" value="1"/>
</dbReference>
<feature type="domain" description="EGF-like" evidence="14">
    <location>
        <begin position="143"/>
        <end position="175"/>
    </location>
</feature>
<feature type="domain" description="EGF-like" evidence="14">
    <location>
        <begin position="584"/>
        <end position="624"/>
    </location>
</feature>
<dbReference type="FunFam" id="2.10.25.10:FF:000097">
    <property type="entry name" value="Fibrillin 2"/>
    <property type="match status" value="1"/>
</dbReference>
<dbReference type="SUPFAM" id="SSF57581">
    <property type="entry name" value="TB module/8-cys domain"/>
    <property type="match status" value="5"/>
</dbReference>
<dbReference type="Ensembl" id="ENSPTRT00000110761.1">
    <property type="protein sequence ID" value="ENSPTRP00000065628.1"/>
    <property type="gene ID" value="ENSPTRG00000017200.7"/>
</dbReference>
<evidence type="ECO:0000259" key="15">
    <source>
        <dbReference type="PROSITE" id="PS51364"/>
    </source>
</evidence>
<dbReference type="FunFam" id="2.10.25.10:FF:000149">
    <property type="entry name" value="Fibrillin 2"/>
    <property type="match status" value="1"/>
</dbReference>
<evidence type="ECO:0000259" key="14">
    <source>
        <dbReference type="PROSITE" id="PS50026"/>
    </source>
</evidence>
<dbReference type="Pfam" id="PF12662">
    <property type="entry name" value="cEGF"/>
    <property type="match status" value="1"/>
</dbReference>
<keyword evidence="8" id="KW-0106">Calcium</keyword>
<dbReference type="PROSITE" id="PS01187">
    <property type="entry name" value="EGF_CA"/>
    <property type="match status" value="9"/>
</dbReference>
<feature type="domain" description="EGF-like" evidence="14">
    <location>
        <begin position="1125"/>
        <end position="1166"/>
    </location>
</feature>
<dbReference type="GeneTree" id="ENSGT00950000183158"/>
<feature type="domain" description="TB" evidence="15">
    <location>
        <begin position="181"/>
        <end position="224"/>
    </location>
</feature>
<feature type="domain" description="EGF-like" evidence="14">
    <location>
        <begin position="1250"/>
        <end position="1291"/>
    </location>
</feature>
<evidence type="ECO:0000256" key="12">
    <source>
        <dbReference type="SAM" id="MobiDB-lite"/>
    </source>
</evidence>
<dbReference type="SMART" id="SM00179">
    <property type="entry name" value="EGF_CA"/>
    <property type="match status" value="21"/>
</dbReference>
<dbReference type="InterPro" id="IPR018097">
    <property type="entry name" value="EGF_Ca-bd_CS"/>
</dbReference>
<keyword evidence="7" id="KW-0677">Repeat</keyword>
<feature type="disulfide bond" evidence="11">
    <location>
        <begin position="165"/>
        <end position="174"/>
    </location>
</feature>
<dbReference type="InterPro" id="IPR024731">
    <property type="entry name" value="NELL2-like_EGF"/>
</dbReference>
<dbReference type="FunFam" id="3.90.290.10:FF:000006">
    <property type="entry name" value="Fibrillin 2"/>
    <property type="match status" value="1"/>
</dbReference>
<evidence type="ECO:0000256" key="4">
    <source>
        <dbReference type="ARBA" id="ARBA00022530"/>
    </source>
</evidence>
<dbReference type="InterPro" id="IPR000152">
    <property type="entry name" value="EGF-type_Asp/Asn_hydroxyl_site"/>
</dbReference>
<dbReference type="Proteomes" id="UP000002277">
    <property type="component" value="Chromosome 5"/>
</dbReference>
<feature type="domain" description="EGF-like" evidence="14">
    <location>
        <begin position="502"/>
        <end position="541"/>
    </location>
</feature>
<dbReference type="Pfam" id="PF07645">
    <property type="entry name" value="EGF_CA"/>
    <property type="match status" value="16"/>
</dbReference>
<dbReference type="InterPro" id="IPR000742">
    <property type="entry name" value="EGF"/>
</dbReference>
<feature type="domain" description="EGF-like" evidence="14">
    <location>
        <begin position="542"/>
        <end position="583"/>
    </location>
</feature>
<keyword evidence="3" id="KW-0964">Secreted</keyword>
<feature type="disulfide bond" evidence="11">
    <location>
        <begin position="147"/>
        <end position="157"/>
    </location>
</feature>
<dbReference type="FunFam" id="2.10.25.10:FF:000086">
    <property type="entry name" value="Fibrillin 2"/>
    <property type="match status" value="1"/>
</dbReference>
<dbReference type="GO" id="GO:0001527">
    <property type="term" value="C:microfibril"/>
    <property type="evidence" value="ECO:0007669"/>
    <property type="project" value="UniProtKB-ARBA"/>
</dbReference>
<dbReference type="InterPro" id="IPR052080">
    <property type="entry name" value="vWF_C/EGF_Fibrillin"/>
</dbReference>
<keyword evidence="5 11" id="KW-0245">EGF-like domain</keyword>
<dbReference type="FunFam" id="2.10.25.10:FF:000049">
    <property type="entry name" value="Fibrillin 2"/>
    <property type="match status" value="1"/>
</dbReference>
<keyword evidence="17" id="KW-1185">Reference proteome</keyword>
<dbReference type="Bgee" id="ENSPTRG00000017200">
    <property type="expression patterns" value="Expressed in fibroblast and 7 other cell types or tissues"/>
</dbReference>
<organism evidence="16 17">
    <name type="scientific">Pan troglodytes</name>
    <name type="common">Chimpanzee</name>
    <dbReference type="NCBI Taxonomy" id="9598"/>
    <lineage>
        <taxon>Eukaryota</taxon>
        <taxon>Metazoa</taxon>
        <taxon>Chordata</taxon>
        <taxon>Craniata</taxon>
        <taxon>Vertebrata</taxon>
        <taxon>Euteleostomi</taxon>
        <taxon>Mammalia</taxon>
        <taxon>Eutheria</taxon>
        <taxon>Euarchontoglires</taxon>
        <taxon>Primates</taxon>
        <taxon>Haplorrhini</taxon>
        <taxon>Catarrhini</taxon>
        <taxon>Hominidae</taxon>
        <taxon>Pan</taxon>
    </lineage>
</organism>
<comment type="caution">
    <text evidence="11">Lacks conserved residue(s) required for the propagation of feature annotation.</text>
</comment>
<evidence type="ECO:0000256" key="10">
    <source>
        <dbReference type="ARBA" id="ARBA00023180"/>
    </source>
</evidence>
<dbReference type="FunFam" id="2.10.25.10:FF:000071">
    <property type="entry name" value="Fibrillin 2"/>
    <property type="match status" value="1"/>
</dbReference>
<evidence type="ECO:0000256" key="6">
    <source>
        <dbReference type="ARBA" id="ARBA00022729"/>
    </source>
</evidence>
<dbReference type="FunFam" id="2.10.25.10:FF:000008">
    <property type="entry name" value="Signal peptide, CUB domain, EGF-like 2"/>
    <property type="match status" value="1"/>
</dbReference>
<feature type="region of interest" description="Disordered" evidence="12">
    <location>
        <begin position="28"/>
        <end position="52"/>
    </location>
</feature>
<feature type="domain" description="EGF-like" evidence="14">
    <location>
        <begin position="1292"/>
        <end position="1329"/>
    </location>
</feature>
<feature type="domain" description="TB" evidence="15">
    <location>
        <begin position="671"/>
        <end position="723"/>
    </location>
</feature>
<dbReference type="FunFam" id="2.10.25.10:FF:000038">
    <property type="entry name" value="Fibrillin 2"/>
    <property type="match status" value="1"/>
</dbReference>
<evidence type="ECO:0000256" key="2">
    <source>
        <dbReference type="ARBA" id="ARBA00008972"/>
    </source>
</evidence>
<reference evidence="16" key="3">
    <citation type="submission" date="2025-09" db="UniProtKB">
        <authorList>
            <consortium name="Ensembl"/>
        </authorList>
    </citation>
    <scope>IDENTIFICATION</scope>
</reference>
<accession>A0A2J8LSC6</accession>
<feature type="domain" description="EGF-like" evidence="14">
    <location>
        <begin position="819"/>
        <end position="858"/>
    </location>
</feature>
<reference evidence="16" key="2">
    <citation type="submission" date="2025-08" db="UniProtKB">
        <authorList>
            <consortium name="Ensembl"/>
        </authorList>
    </citation>
    <scope>IDENTIFICATION</scope>
</reference>
<dbReference type="InterPro" id="IPR040872">
    <property type="entry name" value="Fibrillin_U_N"/>
</dbReference>
<dbReference type="EMBL" id="AACZ04009902">
    <property type="status" value="NOT_ANNOTATED_CDS"/>
    <property type="molecule type" value="Genomic_DNA"/>
</dbReference>